<name>A0ABP0WXZ3_9BRYO</name>
<accession>A0ABP0WXZ3</accession>
<dbReference type="SMART" id="SM00220">
    <property type="entry name" value="S_TKc"/>
    <property type="match status" value="1"/>
</dbReference>
<dbReference type="PROSITE" id="PS00108">
    <property type="entry name" value="PROTEIN_KINASE_ST"/>
    <property type="match status" value="1"/>
</dbReference>
<dbReference type="InterPro" id="IPR000719">
    <property type="entry name" value="Prot_kinase_dom"/>
</dbReference>
<evidence type="ECO:0000313" key="3">
    <source>
        <dbReference type="Proteomes" id="UP001497444"/>
    </source>
</evidence>
<dbReference type="Gene3D" id="1.10.510.10">
    <property type="entry name" value="Transferase(Phosphotransferase) domain 1"/>
    <property type="match status" value="1"/>
</dbReference>
<evidence type="ECO:0000313" key="2">
    <source>
        <dbReference type="EMBL" id="CAK9271292.1"/>
    </source>
</evidence>
<protein>
    <recommendedName>
        <fullName evidence="1">Protein kinase domain-containing protein</fullName>
    </recommendedName>
</protein>
<dbReference type="InterPro" id="IPR011009">
    <property type="entry name" value="Kinase-like_dom_sf"/>
</dbReference>
<dbReference type="SUPFAM" id="SSF56112">
    <property type="entry name" value="Protein kinase-like (PK-like)"/>
    <property type="match status" value="1"/>
</dbReference>
<dbReference type="PANTHER" id="PTHR44329:SF260">
    <property type="entry name" value="PROTEIN KINASE DOMAIN-CONTAINING PROTEIN"/>
    <property type="match status" value="1"/>
</dbReference>
<proteinExistence type="predicted"/>
<dbReference type="InterPro" id="IPR051681">
    <property type="entry name" value="Ser/Thr_Kinases-Pseudokinases"/>
</dbReference>
<sequence>MAHTSMSLFKECKNVAADLQRKKVNFNKSLRKLLAKTYSDSLAEASKFGPREEVGGSKCEKAVVELRRVMSCGELLVTQWTDRQWWKTVISSSDSASLQAKVVLHLKEFFACVKVLIVIANGNQNLLFDHNKAPLSEVGDFELSMSTVESDVQKACKEDLDRLKSRIHDNYKGWFVKPDDLKLANLVLEQLESPGNSSVGDQSSSKLEYTDVITGSRLLGEGGDGKVFECKFLGLEAAAKVFLVDNSDNAKVVENEAQLFARLRHPNVVRFIAHVFREHQHVIVSELMQMDLRKYLDEFNKGGDESPRGRPLPEAVDIMLQIAQGMRYLHDEQVMHRDLKSKNVLVNVIPGPDSRVFPSVLQVKVTDFGLAKLKTDNSKFTTRGVGTTKWRAPEVFEDDNNPGKYKKSADVYSFAMVFFEVLTGETPFDGIQLGRLLQKLHSGLRPRLPRNECPEYLSALIKKCWSRNAARRPTFATICKTLVNCKVAILVAQSPSPRSILSYDSGDVSISPSRLCSNCHFSCRFI</sequence>
<dbReference type="Pfam" id="PF07714">
    <property type="entry name" value="PK_Tyr_Ser-Thr"/>
    <property type="match status" value="1"/>
</dbReference>
<dbReference type="EMBL" id="OZ020099">
    <property type="protein sequence ID" value="CAK9271292.1"/>
    <property type="molecule type" value="Genomic_DNA"/>
</dbReference>
<dbReference type="Proteomes" id="UP001497444">
    <property type="component" value="Chromosome 4"/>
</dbReference>
<feature type="domain" description="Protein kinase" evidence="1">
    <location>
        <begin position="213"/>
        <end position="490"/>
    </location>
</feature>
<reference evidence="2" key="1">
    <citation type="submission" date="2024-02" db="EMBL/GenBank/DDBJ databases">
        <authorList>
            <consortium name="ELIXIR-Norway"/>
            <consortium name="Elixir Norway"/>
        </authorList>
    </citation>
    <scope>NUCLEOTIDE SEQUENCE</scope>
</reference>
<dbReference type="InterPro" id="IPR008271">
    <property type="entry name" value="Ser/Thr_kinase_AS"/>
</dbReference>
<dbReference type="PANTHER" id="PTHR44329">
    <property type="entry name" value="SERINE/THREONINE-PROTEIN KINASE TNNI3K-RELATED"/>
    <property type="match status" value="1"/>
</dbReference>
<gene>
    <name evidence="2" type="ORF">CSSPJE1EN1_LOCUS16770</name>
</gene>
<evidence type="ECO:0000259" key="1">
    <source>
        <dbReference type="PROSITE" id="PS50011"/>
    </source>
</evidence>
<dbReference type="PROSITE" id="PS50011">
    <property type="entry name" value="PROTEIN_KINASE_DOM"/>
    <property type="match status" value="1"/>
</dbReference>
<keyword evidence="3" id="KW-1185">Reference proteome</keyword>
<dbReference type="InterPro" id="IPR001245">
    <property type="entry name" value="Ser-Thr/Tyr_kinase_cat_dom"/>
</dbReference>
<organism evidence="2 3">
    <name type="scientific">Sphagnum jensenii</name>
    <dbReference type="NCBI Taxonomy" id="128206"/>
    <lineage>
        <taxon>Eukaryota</taxon>
        <taxon>Viridiplantae</taxon>
        <taxon>Streptophyta</taxon>
        <taxon>Embryophyta</taxon>
        <taxon>Bryophyta</taxon>
        <taxon>Sphagnophytina</taxon>
        <taxon>Sphagnopsida</taxon>
        <taxon>Sphagnales</taxon>
        <taxon>Sphagnaceae</taxon>
        <taxon>Sphagnum</taxon>
    </lineage>
</organism>